<dbReference type="AlphaFoldDB" id="A0A3B0ZB74"/>
<sequence>MAKQNMIELSVGVFIAVGIAALAMLAIQVSNLSSFSDSDGYEVVAKFENIGGLKVRSAVSMGGVRLGRVTDVSFDQETFEAVVRIRINNKYNKLPADTTASIFTAGVLGESYIGLEAGAEDETLTDGDEITLTQSAIILEQLIGEFMVRSASQD</sequence>
<protein>
    <submittedName>
        <fullName evidence="3">Phospholipid ABC transporter substrate-binding protein MlaD</fullName>
    </submittedName>
</protein>
<dbReference type="PANTHER" id="PTHR33371:SF4">
    <property type="entry name" value="INTERMEMBRANE PHOSPHOLIPID TRANSPORT SYSTEM BINDING PROTEIN MLAD"/>
    <property type="match status" value="1"/>
</dbReference>
<organism evidence="3">
    <name type="scientific">hydrothermal vent metagenome</name>
    <dbReference type="NCBI Taxonomy" id="652676"/>
    <lineage>
        <taxon>unclassified sequences</taxon>
        <taxon>metagenomes</taxon>
        <taxon>ecological metagenomes</taxon>
    </lineage>
</organism>
<evidence type="ECO:0000313" key="3">
    <source>
        <dbReference type="EMBL" id="VAW88791.1"/>
    </source>
</evidence>
<dbReference type="PANTHER" id="PTHR33371">
    <property type="entry name" value="INTERMEMBRANE PHOSPHOLIPID TRANSPORT SYSTEM BINDING PROTEIN MLAD-RELATED"/>
    <property type="match status" value="1"/>
</dbReference>
<keyword evidence="1" id="KW-0812">Transmembrane</keyword>
<evidence type="ECO:0000256" key="1">
    <source>
        <dbReference type="SAM" id="Phobius"/>
    </source>
</evidence>
<gene>
    <name evidence="3" type="ORF">MNBD_GAMMA16-1067</name>
</gene>
<evidence type="ECO:0000259" key="2">
    <source>
        <dbReference type="Pfam" id="PF02470"/>
    </source>
</evidence>
<reference evidence="3" key="1">
    <citation type="submission" date="2018-06" db="EMBL/GenBank/DDBJ databases">
        <authorList>
            <person name="Zhirakovskaya E."/>
        </authorList>
    </citation>
    <scope>NUCLEOTIDE SEQUENCE</scope>
</reference>
<dbReference type="InterPro" id="IPR003399">
    <property type="entry name" value="Mce/MlaD"/>
</dbReference>
<dbReference type="EMBL" id="UOFO01000151">
    <property type="protein sequence ID" value="VAW88791.1"/>
    <property type="molecule type" value="Genomic_DNA"/>
</dbReference>
<name>A0A3B0ZB74_9ZZZZ</name>
<dbReference type="NCBIfam" id="TIGR04430">
    <property type="entry name" value="OM_asym_MlaD"/>
    <property type="match status" value="1"/>
</dbReference>
<feature type="domain" description="Mce/MlaD" evidence="2">
    <location>
        <begin position="39"/>
        <end position="118"/>
    </location>
</feature>
<dbReference type="GO" id="GO:0005543">
    <property type="term" value="F:phospholipid binding"/>
    <property type="evidence" value="ECO:0007669"/>
    <property type="project" value="TreeGrafter"/>
</dbReference>
<keyword evidence="1" id="KW-1133">Transmembrane helix</keyword>
<dbReference type="InterPro" id="IPR052336">
    <property type="entry name" value="MlaD_Phospholipid_Transporter"/>
</dbReference>
<dbReference type="InterPro" id="IPR030970">
    <property type="entry name" value="ABC_MlaD"/>
</dbReference>
<accession>A0A3B0ZB74</accession>
<dbReference type="GO" id="GO:0005548">
    <property type="term" value="F:phospholipid transporter activity"/>
    <property type="evidence" value="ECO:0007669"/>
    <property type="project" value="TreeGrafter"/>
</dbReference>
<dbReference type="Pfam" id="PF02470">
    <property type="entry name" value="MlaD"/>
    <property type="match status" value="1"/>
</dbReference>
<proteinExistence type="predicted"/>
<feature type="transmembrane region" description="Helical" evidence="1">
    <location>
        <begin position="7"/>
        <end position="27"/>
    </location>
</feature>
<keyword evidence="1" id="KW-0472">Membrane</keyword>